<dbReference type="Proteomes" id="UP000267145">
    <property type="component" value="Unassembled WGS sequence"/>
</dbReference>
<evidence type="ECO:0000313" key="3">
    <source>
        <dbReference type="Proteomes" id="UP000267145"/>
    </source>
</evidence>
<feature type="domain" description="Azaphilone pigments biosynthesis cluster protein L N-terminal" evidence="1">
    <location>
        <begin position="1"/>
        <end position="147"/>
    </location>
</feature>
<name>A0A3M9XYY5_9PEZI</name>
<comment type="caution">
    <text evidence="2">The sequence shown here is derived from an EMBL/GenBank/DDBJ whole genome shotgun (WGS) entry which is preliminary data.</text>
</comment>
<reference evidence="2 3" key="1">
    <citation type="submission" date="2018-10" db="EMBL/GenBank/DDBJ databases">
        <title>Genome sequence of Verticillium nonalfalfae VnAa140.</title>
        <authorList>
            <person name="Stajich J.E."/>
            <person name="Kasson M.T."/>
        </authorList>
    </citation>
    <scope>NUCLEOTIDE SEQUENCE [LARGE SCALE GENOMIC DNA]</scope>
    <source>
        <strain evidence="2 3">VnAa140</strain>
    </source>
</reference>
<dbReference type="RefSeq" id="XP_028491635.1">
    <property type="nucleotide sequence ID" value="XM_028635987.1"/>
</dbReference>
<dbReference type="GeneID" id="39605455"/>
<protein>
    <recommendedName>
        <fullName evidence="1">Azaphilone pigments biosynthesis cluster protein L N-terminal domain-containing protein</fullName>
    </recommendedName>
</protein>
<dbReference type="InterPro" id="IPR031348">
    <property type="entry name" value="PigL_N"/>
</dbReference>
<evidence type="ECO:0000313" key="2">
    <source>
        <dbReference type="EMBL" id="RNJ53477.1"/>
    </source>
</evidence>
<proteinExistence type="predicted"/>
<accession>A0A3M9XYY5</accession>
<sequence>MDGLSAAASTVGIVVAAVQSVQILVRTIEDIKDAPREVQAIRRDLETLASIFAQLDRFLQDDDRQQTANAPTSTMWTATDNCRIACNDFQGLLKNWLKHSTQTHMFWTDRWRIGLFGVSRTKAFRERLADYKDTLCLSLQTVNLLQQMPKGVGVEAETVKSARLLESEARVRLDGARKQAEEIKSDHRIVLFETQHLTQAPEGAAVDIRRDVVRDFEVLQEANRLLQEVCLESMQKAATARRAQNIQDVKATNDSTALAGYINTDDLGAIDQDIRHITADTRSVAVAGVVKGVDFNSLFSKR</sequence>
<dbReference type="EMBL" id="RBVV01000139">
    <property type="protein sequence ID" value="RNJ53477.1"/>
    <property type="molecule type" value="Genomic_DNA"/>
</dbReference>
<dbReference type="Pfam" id="PF17111">
    <property type="entry name" value="PigL_N"/>
    <property type="match status" value="1"/>
</dbReference>
<gene>
    <name evidence="2" type="ORF">D7B24_001766</name>
</gene>
<keyword evidence="3" id="KW-1185">Reference proteome</keyword>
<organism evidence="2 3">
    <name type="scientific">Verticillium nonalfalfae</name>
    <dbReference type="NCBI Taxonomy" id="1051616"/>
    <lineage>
        <taxon>Eukaryota</taxon>
        <taxon>Fungi</taxon>
        <taxon>Dikarya</taxon>
        <taxon>Ascomycota</taxon>
        <taxon>Pezizomycotina</taxon>
        <taxon>Sordariomycetes</taxon>
        <taxon>Hypocreomycetidae</taxon>
        <taxon>Glomerellales</taxon>
        <taxon>Plectosphaerellaceae</taxon>
        <taxon>Verticillium</taxon>
    </lineage>
</organism>
<evidence type="ECO:0000259" key="1">
    <source>
        <dbReference type="Pfam" id="PF17111"/>
    </source>
</evidence>
<dbReference type="AlphaFoldDB" id="A0A3M9XYY5"/>